<evidence type="ECO:0000313" key="1">
    <source>
        <dbReference type="EMBL" id="MZZ11552.1"/>
    </source>
</evidence>
<gene>
    <name evidence="1" type="ORF">GUL26_04795</name>
</gene>
<dbReference type="RefSeq" id="WP_105248174.1">
    <property type="nucleotide sequence ID" value="NZ_JABLST010000050.1"/>
</dbReference>
<accession>A0A6B1YAF1</accession>
<reference evidence="1" key="1">
    <citation type="submission" date="2020-01" db="EMBL/GenBank/DDBJ databases">
        <title>Bacteria Cultured from War Wounds Associated with the Conflict in Eastern Ukraine.</title>
        <authorList>
            <person name="Snesrud E."/>
            <person name="Galac M.R."/>
            <person name="Mc Gann P."/>
            <person name="Valentine K."/>
            <person name="Viacheslav K."/>
        </authorList>
    </citation>
    <scope>NUCLEOTIDE SEQUENCE</scope>
    <source>
        <strain evidence="1">VNMU148</strain>
    </source>
</reference>
<protein>
    <submittedName>
        <fullName evidence="1">Uncharacterized protein</fullName>
    </submittedName>
</protein>
<evidence type="ECO:0000313" key="2">
    <source>
        <dbReference type="Proteomes" id="UP000644192"/>
    </source>
</evidence>
<name>A0A6B1YAF1_PSEAI</name>
<proteinExistence type="predicted"/>
<comment type="caution">
    <text evidence="1">The sequence shown here is derived from an EMBL/GenBank/DDBJ whole genome shotgun (WGS) entry which is preliminary data.</text>
</comment>
<dbReference type="EMBL" id="WXZT01000002">
    <property type="protein sequence ID" value="MZZ11552.1"/>
    <property type="molecule type" value="Genomic_DNA"/>
</dbReference>
<dbReference type="Proteomes" id="UP000644192">
    <property type="component" value="Unassembled WGS sequence"/>
</dbReference>
<sequence length="60" mass="6541">MTESCKCSSERGLDLVGVLESMLAEQRKTNHLLALLIQALADEGEIDADMPRVDLSGRPI</sequence>
<dbReference type="AlphaFoldDB" id="A0A6B1YAF1"/>
<organism evidence="1 2">
    <name type="scientific">Pseudomonas aeruginosa</name>
    <dbReference type="NCBI Taxonomy" id="287"/>
    <lineage>
        <taxon>Bacteria</taxon>
        <taxon>Pseudomonadati</taxon>
        <taxon>Pseudomonadota</taxon>
        <taxon>Gammaproteobacteria</taxon>
        <taxon>Pseudomonadales</taxon>
        <taxon>Pseudomonadaceae</taxon>
        <taxon>Pseudomonas</taxon>
    </lineage>
</organism>